<dbReference type="AlphaFoldDB" id="A0AAE4EY73"/>
<dbReference type="GO" id="GO:0005737">
    <property type="term" value="C:cytoplasm"/>
    <property type="evidence" value="ECO:0007669"/>
    <property type="project" value="TreeGrafter"/>
</dbReference>
<evidence type="ECO:0000256" key="1">
    <source>
        <dbReference type="ARBA" id="ARBA00023239"/>
    </source>
</evidence>
<dbReference type="Proteomes" id="UP001253439">
    <property type="component" value="Unassembled WGS sequence"/>
</dbReference>
<dbReference type="PANTHER" id="PTHR21240:SF28">
    <property type="entry name" value="ISO-OROTATE DECARBOXYLASE (EUROFUNG)"/>
    <property type="match status" value="1"/>
</dbReference>
<accession>A0AAE4EY73</accession>
<dbReference type="InterPro" id="IPR032466">
    <property type="entry name" value="Metal_Hydrolase"/>
</dbReference>
<protein>
    <submittedName>
        <fullName evidence="3">Amidohydrolase</fullName>
    </submittedName>
</protein>
<comment type="caution">
    <text evidence="3">The sequence shown here is derived from an EMBL/GenBank/DDBJ whole genome shotgun (WGS) entry which is preliminary data.</text>
</comment>
<dbReference type="GO" id="GO:0019748">
    <property type="term" value="P:secondary metabolic process"/>
    <property type="evidence" value="ECO:0007669"/>
    <property type="project" value="TreeGrafter"/>
</dbReference>
<feature type="domain" description="Amidohydrolase-related" evidence="2">
    <location>
        <begin position="146"/>
        <end position="394"/>
    </location>
</feature>
<proteinExistence type="predicted"/>
<evidence type="ECO:0000313" key="4">
    <source>
        <dbReference type="Proteomes" id="UP001253439"/>
    </source>
</evidence>
<dbReference type="PANTHER" id="PTHR21240">
    <property type="entry name" value="2-AMINO-3-CARBOXYLMUCONATE-6-SEMIALDEHYDE DECARBOXYLASE"/>
    <property type="match status" value="1"/>
</dbReference>
<dbReference type="InterPro" id="IPR032465">
    <property type="entry name" value="ACMSD"/>
</dbReference>
<dbReference type="Pfam" id="PF04909">
    <property type="entry name" value="Amidohydro_2"/>
    <property type="match status" value="1"/>
</dbReference>
<dbReference type="RefSeq" id="WP_310897033.1">
    <property type="nucleotide sequence ID" value="NZ_JAMQOM010000005.1"/>
</dbReference>
<dbReference type="GO" id="GO:0016787">
    <property type="term" value="F:hydrolase activity"/>
    <property type="evidence" value="ECO:0007669"/>
    <property type="project" value="InterPro"/>
</dbReference>
<evidence type="ECO:0000259" key="2">
    <source>
        <dbReference type="Pfam" id="PF04909"/>
    </source>
</evidence>
<name>A0AAE4EY73_9EURY</name>
<dbReference type="Gene3D" id="3.20.20.140">
    <property type="entry name" value="Metal-dependent hydrolases"/>
    <property type="match status" value="1"/>
</dbReference>
<dbReference type="EMBL" id="JAMQOM010000005">
    <property type="protein sequence ID" value="MDS0222415.1"/>
    <property type="molecule type" value="Genomic_DNA"/>
</dbReference>
<organism evidence="3 4">
    <name type="scientific">Haloarcula terrestris</name>
    <dbReference type="NCBI Taxonomy" id="2950533"/>
    <lineage>
        <taxon>Archaea</taxon>
        <taxon>Methanobacteriati</taxon>
        <taxon>Methanobacteriota</taxon>
        <taxon>Stenosarchaea group</taxon>
        <taxon>Halobacteria</taxon>
        <taxon>Halobacteriales</taxon>
        <taxon>Haloarculaceae</taxon>
        <taxon>Haloarcula</taxon>
    </lineage>
</organism>
<dbReference type="SUPFAM" id="SSF51556">
    <property type="entry name" value="Metallo-dependent hydrolases"/>
    <property type="match status" value="1"/>
</dbReference>
<evidence type="ECO:0000313" key="3">
    <source>
        <dbReference type="EMBL" id="MDS0222415.1"/>
    </source>
</evidence>
<dbReference type="InterPro" id="IPR006680">
    <property type="entry name" value="Amidohydro-rel"/>
</dbReference>
<reference evidence="3 4" key="1">
    <citation type="submission" date="2022-06" db="EMBL/GenBank/DDBJ databases">
        <title>Haloarcula sp. a new haloarchaeum isolate from saline soil.</title>
        <authorList>
            <person name="Strakova D."/>
            <person name="Galisteo C."/>
            <person name="Sanchez-Porro C."/>
            <person name="Ventosa A."/>
        </authorList>
    </citation>
    <scope>NUCLEOTIDE SEQUENCE [LARGE SCALE GENOMIC DNA]</scope>
    <source>
        <strain evidence="3 4">S1AR25-5A</strain>
    </source>
</reference>
<keyword evidence="1" id="KW-0456">Lyase</keyword>
<keyword evidence="4" id="KW-1185">Reference proteome</keyword>
<sequence>MVRIPGIENRELEYPGIVITESSVTEKKDYMATANMISWMSQAKSHALADTTVVDTDVHITVEEETVAKYLDEPYRSSITDSPHAMFPSSSWDQRMGGKIDDHFSTFTDPEDIQQFQSDFDIDYPIINTFEPLGKFPQPDLAMSLMRAYNDLLLDQFLDDYDFLGLAAVATQKPEEAAAEIDRLSNEDGIVGIYIGTSGEYPPLGDPVNDPIYRAAEDNDLPVVFHGNGDEFMFDFPHHNKGFNNYFEVQTLGHPWQQMATMSSLLGEGVPAKFPDLNFVFLEAGIGWVPYMMHRMNKIYRMRRSEVPLLEKSPEEYIRDQFYIGSQPLGEPNTSDDMKRMIETLGADMLMFATDYPHWDFDHLEELDKYLQHYFTEEERRKILYETPVEAFGLSL</sequence>
<dbReference type="GO" id="GO:0016831">
    <property type="term" value="F:carboxy-lyase activity"/>
    <property type="evidence" value="ECO:0007669"/>
    <property type="project" value="InterPro"/>
</dbReference>
<gene>
    <name evidence="3" type="ORF">NDI54_13790</name>
</gene>